<dbReference type="Proteomes" id="UP000001075">
    <property type="component" value="Unassembled WGS sequence"/>
</dbReference>
<sequence>MGKSRSACKRKLEACSPLGGRRRASKEVPPGERRSQASRSTARRCDEGHAWSLVIRFPCSVSVKSKTPTCPPSMGRCELKTK</sequence>
<name>G3HLC9_CRIGR</name>
<dbReference type="EMBL" id="JH000489">
    <property type="protein sequence ID" value="EGW02901.1"/>
    <property type="molecule type" value="Genomic_DNA"/>
</dbReference>
<gene>
    <name evidence="2" type="ORF">I79_011517</name>
</gene>
<evidence type="ECO:0000256" key="1">
    <source>
        <dbReference type="SAM" id="MobiDB-lite"/>
    </source>
</evidence>
<dbReference type="InParanoid" id="G3HLC9"/>
<accession>G3HLC9</accession>
<evidence type="ECO:0000313" key="2">
    <source>
        <dbReference type="EMBL" id="EGW02901.1"/>
    </source>
</evidence>
<protein>
    <submittedName>
        <fullName evidence="2">Uncharacterized protein</fullName>
    </submittedName>
</protein>
<organism evidence="2 3">
    <name type="scientific">Cricetulus griseus</name>
    <name type="common">Chinese hamster</name>
    <name type="synonym">Cricetulus barabensis griseus</name>
    <dbReference type="NCBI Taxonomy" id="10029"/>
    <lineage>
        <taxon>Eukaryota</taxon>
        <taxon>Metazoa</taxon>
        <taxon>Chordata</taxon>
        <taxon>Craniata</taxon>
        <taxon>Vertebrata</taxon>
        <taxon>Euteleostomi</taxon>
        <taxon>Mammalia</taxon>
        <taxon>Eutheria</taxon>
        <taxon>Euarchontoglires</taxon>
        <taxon>Glires</taxon>
        <taxon>Rodentia</taxon>
        <taxon>Myomorpha</taxon>
        <taxon>Muroidea</taxon>
        <taxon>Cricetidae</taxon>
        <taxon>Cricetinae</taxon>
        <taxon>Cricetulus</taxon>
    </lineage>
</organism>
<feature type="compositionally biased region" description="Basic and acidic residues" evidence="1">
    <location>
        <begin position="25"/>
        <end position="35"/>
    </location>
</feature>
<dbReference type="AlphaFoldDB" id="G3HLC9"/>
<reference evidence="3" key="1">
    <citation type="journal article" date="2011" name="Nat. Biotechnol.">
        <title>The genomic sequence of the Chinese hamster ovary (CHO)-K1 cell line.</title>
        <authorList>
            <person name="Xu X."/>
            <person name="Nagarajan H."/>
            <person name="Lewis N.E."/>
            <person name="Pan S."/>
            <person name="Cai Z."/>
            <person name="Liu X."/>
            <person name="Chen W."/>
            <person name="Xie M."/>
            <person name="Wang W."/>
            <person name="Hammond S."/>
            <person name="Andersen M.R."/>
            <person name="Neff N."/>
            <person name="Passarelli B."/>
            <person name="Koh W."/>
            <person name="Fan H.C."/>
            <person name="Wang J."/>
            <person name="Gui Y."/>
            <person name="Lee K.H."/>
            <person name="Betenbaugh M.J."/>
            <person name="Quake S.R."/>
            <person name="Famili I."/>
            <person name="Palsson B.O."/>
            <person name="Wang J."/>
        </authorList>
    </citation>
    <scope>NUCLEOTIDE SEQUENCE [LARGE SCALE GENOMIC DNA]</scope>
    <source>
        <strain evidence="3">CHO K1 cell line</strain>
    </source>
</reference>
<proteinExistence type="predicted"/>
<feature type="region of interest" description="Disordered" evidence="1">
    <location>
        <begin position="17"/>
        <end position="45"/>
    </location>
</feature>
<evidence type="ECO:0000313" key="3">
    <source>
        <dbReference type="Proteomes" id="UP000001075"/>
    </source>
</evidence>